<name>A0A0A9AEY0_ARUDO</name>
<reference evidence="1" key="1">
    <citation type="submission" date="2014-09" db="EMBL/GenBank/DDBJ databases">
        <authorList>
            <person name="Magalhaes I.L.F."/>
            <person name="Oliveira U."/>
            <person name="Santos F.R."/>
            <person name="Vidigal T.H.D.A."/>
            <person name="Brescovit A.D."/>
            <person name="Santos A.J."/>
        </authorList>
    </citation>
    <scope>NUCLEOTIDE SEQUENCE</scope>
    <source>
        <tissue evidence="1">Shoot tissue taken approximately 20 cm above the soil surface</tissue>
    </source>
</reference>
<protein>
    <submittedName>
        <fullName evidence="1">Uncharacterized protein</fullName>
    </submittedName>
</protein>
<sequence>MRQMVKIILMQMQRICRYSILFGKVECMSYSEFEKLLPSTYKLCLYFVCESAHLSSLNVQAET</sequence>
<evidence type="ECO:0000313" key="1">
    <source>
        <dbReference type="EMBL" id="JAD47520.1"/>
    </source>
</evidence>
<organism evidence="1">
    <name type="scientific">Arundo donax</name>
    <name type="common">Giant reed</name>
    <name type="synonym">Donax arundinaceus</name>
    <dbReference type="NCBI Taxonomy" id="35708"/>
    <lineage>
        <taxon>Eukaryota</taxon>
        <taxon>Viridiplantae</taxon>
        <taxon>Streptophyta</taxon>
        <taxon>Embryophyta</taxon>
        <taxon>Tracheophyta</taxon>
        <taxon>Spermatophyta</taxon>
        <taxon>Magnoliopsida</taxon>
        <taxon>Liliopsida</taxon>
        <taxon>Poales</taxon>
        <taxon>Poaceae</taxon>
        <taxon>PACMAD clade</taxon>
        <taxon>Arundinoideae</taxon>
        <taxon>Arundineae</taxon>
        <taxon>Arundo</taxon>
    </lineage>
</organism>
<accession>A0A0A9AEY0</accession>
<dbReference type="EMBL" id="GBRH01250375">
    <property type="protein sequence ID" value="JAD47520.1"/>
    <property type="molecule type" value="Transcribed_RNA"/>
</dbReference>
<proteinExistence type="predicted"/>
<reference evidence="1" key="2">
    <citation type="journal article" date="2015" name="Data Brief">
        <title>Shoot transcriptome of the giant reed, Arundo donax.</title>
        <authorList>
            <person name="Barrero R.A."/>
            <person name="Guerrero F.D."/>
            <person name="Moolhuijzen P."/>
            <person name="Goolsby J.A."/>
            <person name="Tidwell J."/>
            <person name="Bellgard S.E."/>
            <person name="Bellgard M.I."/>
        </authorList>
    </citation>
    <scope>NUCLEOTIDE SEQUENCE</scope>
    <source>
        <tissue evidence="1">Shoot tissue taken approximately 20 cm above the soil surface</tissue>
    </source>
</reference>
<dbReference type="AlphaFoldDB" id="A0A0A9AEY0"/>